<evidence type="ECO:0000259" key="2">
    <source>
        <dbReference type="Pfam" id="PF12430"/>
    </source>
</evidence>
<dbReference type="EMBL" id="UZAM01010667">
    <property type="protein sequence ID" value="VDP13286.1"/>
    <property type="molecule type" value="Genomic_DNA"/>
</dbReference>
<organism evidence="5">
    <name type="scientific">Soboliphyme baturini</name>
    <dbReference type="NCBI Taxonomy" id="241478"/>
    <lineage>
        <taxon>Eukaryota</taxon>
        <taxon>Metazoa</taxon>
        <taxon>Ecdysozoa</taxon>
        <taxon>Nematoda</taxon>
        <taxon>Enoplea</taxon>
        <taxon>Dorylaimia</taxon>
        <taxon>Dioctophymatida</taxon>
        <taxon>Dioctophymatoidea</taxon>
        <taxon>Soboliphymatidae</taxon>
        <taxon>Soboliphyme</taxon>
    </lineage>
</organism>
<sequence length="70" mass="8117">MGMYFVSSVLLIRMSMPPEYRSMITVVLGDLQFSFYHRWFDVIFLISALSSIGFLYIAHKHQAPEKNATL</sequence>
<keyword evidence="1" id="KW-1133">Transmembrane helix</keyword>
<dbReference type="PANTHER" id="PTHR15948:SF0">
    <property type="entry name" value="GOLGI PH REGULATOR A-RELATED"/>
    <property type="match status" value="1"/>
</dbReference>
<dbReference type="Pfam" id="PF12430">
    <property type="entry name" value="ABA_GPCR"/>
    <property type="match status" value="1"/>
</dbReference>
<dbReference type="WBParaSite" id="SBAD_0000777101-mRNA-1">
    <property type="protein sequence ID" value="SBAD_0000777101-mRNA-1"/>
    <property type="gene ID" value="SBAD_0000777101"/>
</dbReference>
<evidence type="ECO:0000256" key="1">
    <source>
        <dbReference type="SAM" id="Phobius"/>
    </source>
</evidence>
<feature type="transmembrane region" description="Helical" evidence="1">
    <location>
        <begin position="39"/>
        <end position="58"/>
    </location>
</feature>
<protein>
    <submittedName>
        <fullName evidence="5">ABA_GPCR domain-containing protein</fullName>
    </submittedName>
</protein>
<reference evidence="3 4" key="2">
    <citation type="submission" date="2018-11" db="EMBL/GenBank/DDBJ databases">
        <authorList>
            <consortium name="Pathogen Informatics"/>
        </authorList>
    </citation>
    <scope>NUCLEOTIDE SEQUENCE [LARGE SCALE GENOMIC DNA]</scope>
</reference>
<dbReference type="InterPro" id="IPR015672">
    <property type="entry name" value="GPHR/GTG"/>
</dbReference>
<dbReference type="OrthoDB" id="264392at2759"/>
<keyword evidence="1" id="KW-0812">Transmembrane</keyword>
<dbReference type="InterPro" id="IPR025969">
    <property type="entry name" value="ABA_GPCR_dom"/>
</dbReference>
<feature type="domain" description="Abscisic acid G-protein coupled receptor-like" evidence="2">
    <location>
        <begin position="1"/>
        <end position="60"/>
    </location>
</feature>
<evidence type="ECO:0000313" key="4">
    <source>
        <dbReference type="Proteomes" id="UP000270296"/>
    </source>
</evidence>
<evidence type="ECO:0000313" key="5">
    <source>
        <dbReference type="WBParaSite" id="SBAD_0000777101-mRNA-1"/>
    </source>
</evidence>
<dbReference type="PANTHER" id="PTHR15948">
    <property type="entry name" value="G-PROTEIN COUPLED RECEPTOR 89-RELATED"/>
    <property type="match status" value="1"/>
</dbReference>
<reference evidence="5" key="1">
    <citation type="submission" date="2016-06" db="UniProtKB">
        <authorList>
            <consortium name="WormBaseParasite"/>
        </authorList>
    </citation>
    <scope>IDENTIFICATION</scope>
</reference>
<accession>A0A183IV40</accession>
<evidence type="ECO:0000313" key="3">
    <source>
        <dbReference type="EMBL" id="VDP13286.1"/>
    </source>
</evidence>
<keyword evidence="4" id="KW-1185">Reference proteome</keyword>
<dbReference type="AlphaFoldDB" id="A0A183IV40"/>
<name>A0A183IV40_9BILA</name>
<gene>
    <name evidence="3" type="ORF">SBAD_LOCUS7486</name>
</gene>
<keyword evidence="1" id="KW-0472">Membrane</keyword>
<proteinExistence type="predicted"/>
<dbReference type="Proteomes" id="UP000270296">
    <property type="component" value="Unassembled WGS sequence"/>
</dbReference>